<evidence type="ECO:0000256" key="1">
    <source>
        <dbReference type="SAM" id="MobiDB-lite"/>
    </source>
</evidence>
<evidence type="ECO:0000313" key="3">
    <source>
        <dbReference type="Proteomes" id="UP001164286"/>
    </source>
</evidence>
<comment type="caution">
    <text evidence="2">The sequence shown here is derived from an EMBL/GenBank/DDBJ whole genome shotgun (WGS) entry which is preliminary data.</text>
</comment>
<gene>
    <name evidence="2" type="ORF">MKK02DRAFT_27968</name>
</gene>
<feature type="compositionally biased region" description="Polar residues" evidence="1">
    <location>
        <begin position="773"/>
        <end position="782"/>
    </location>
</feature>
<dbReference type="EMBL" id="JAKWFO010000006">
    <property type="protein sequence ID" value="KAI9634832.1"/>
    <property type="molecule type" value="Genomic_DNA"/>
</dbReference>
<feature type="region of interest" description="Disordered" evidence="1">
    <location>
        <begin position="547"/>
        <end position="792"/>
    </location>
</feature>
<feature type="region of interest" description="Disordered" evidence="1">
    <location>
        <begin position="849"/>
        <end position="877"/>
    </location>
</feature>
<feature type="compositionally biased region" description="Polar residues" evidence="1">
    <location>
        <begin position="75"/>
        <end position="131"/>
    </location>
</feature>
<feature type="compositionally biased region" description="Basic residues" evidence="1">
    <location>
        <begin position="751"/>
        <end position="766"/>
    </location>
</feature>
<feature type="compositionally biased region" description="Gly residues" evidence="1">
    <location>
        <begin position="569"/>
        <end position="580"/>
    </location>
</feature>
<feature type="region of interest" description="Disordered" evidence="1">
    <location>
        <begin position="73"/>
        <end position="217"/>
    </location>
</feature>
<dbReference type="AlphaFoldDB" id="A0AA38H5D9"/>
<accession>A0AA38H5D9</accession>
<feature type="compositionally biased region" description="Polar residues" evidence="1">
    <location>
        <begin position="161"/>
        <end position="189"/>
    </location>
</feature>
<feature type="compositionally biased region" description="Acidic residues" evidence="1">
    <location>
        <begin position="589"/>
        <end position="599"/>
    </location>
</feature>
<feature type="compositionally biased region" description="Gly residues" evidence="1">
    <location>
        <begin position="859"/>
        <end position="877"/>
    </location>
</feature>
<feature type="compositionally biased region" description="Polar residues" evidence="1">
    <location>
        <begin position="600"/>
        <end position="611"/>
    </location>
</feature>
<organism evidence="2 3">
    <name type="scientific">Dioszegia hungarica</name>
    <dbReference type="NCBI Taxonomy" id="4972"/>
    <lineage>
        <taxon>Eukaryota</taxon>
        <taxon>Fungi</taxon>
        <taxon>Dikarya</taxon>
        <taxon>Basidiomycota</taxon>
        <taxon>Agaricomycotina</taxon>
        <taxon>Tremellomycetes</taxon>
        <taxon>Tremellales</taxon>
        <taxon>Bulleribasidiaceae</taxon>
        <taxon>Dioszegia</taxon>
    </lineage>
</organism>
<proteinExistence type="predicted"/>
<feature type="compositionally biased region" description="Basic and acidic residues" evidence="1">
    <location>
        <begin position="655"/>
        <end position="666"/>
    </location>
</feature>
<feature type="compositionally biased region" description="Low complexity" evidence="1">
    <location>
        <begin position="613"/>
        <end position="624"/>
    </location>
</feature>
<dbReference type="GeneID" id="77726651"/>
<reference evidence="2" key="1">
    <citation type="journal article" date="2022" name="G3 (Bethesda)">
        <title>High quality genome of the basidiomycete yeast Dioszegia hungarica PDD-24b-2 isolated from cloud water.</title>
        <authorList>
            <person name="Jarrige D."/>
            <person name="Haridas S."/>
            <person name="Bleykasten-Grosshans C."/>
            <person name="Joly M."/>
            <person name="Nadalig T."/>
            <person name="Sancelme M."/>
            <person name="Vuilleumier S."/>
            <person name="Grigoriev I.V."/>
            <person name="Amato P."/>
            <person name="Bringel F."/>
        </authorList>
    </citation>
    <scope>NUCLEOTIDE SEQUENCE</scope>
    <source>
        <strain evidence="2">PDD-24b-2</strain>
    </source>
</reference>
<dbReference type="Proteomes" id="UP001164286">
    <property type="component" value="Unassembled WGS sequence"/>
</dbReference>
<feature type="compositionally biased region" description="Basic residues" evidence="1">
    <location>
        <begin position="683"/>
        <end position="699"/>
    </location>
</feature>
<evidence type="ECO:0000313" key="2">
    <source>
        <dbReference type="EMBL" id="KAI9634832.1"/>
    </source>
</evidence>
<dbReference type="RefSeq" id="XP_052944609.1">
    <property type="nucleotide sequence ID" value="XM_053087446.1"/>
</dbReference>
<name>A0AA38H5D9_9TREE</name>
<feature type="compositionally biased region" description="Acidic residues" evidence="1">
    <location>
        <begin position="729"/>
        <end position="748"/>
    </location>
</feature>
<feature type="compositionally biased region" description="Polar residues" evidence="1">
    <location>
        <begin position="139"/>
        <end position="150"/>
    </location>
</feature>
<protein>
    <submittedName>
        <fullName evidence="2">Uncharacterized protein</fullName>
    </submittedName>
</protein>
<feature type="compositionally biased region" description="Acidic residues" evidence="1">
    <location>
        <begin position="641"/>
        <end position="654"/>
    </location>
</feature>
<sequence>MAFNNTNTTSADLPHKPTVGEKISGTVNFLIGKATNTNNPIKVAEGEAEKTGEPLHGGHAGASEAIHGNKHASGLTESNIHGSGLTGNNHNSNSGVLGGNHNSHTGTGLTGSDPTNHTSGGILSGNHNSDTPFGGLTGNAHSGTVLTGNKHSSHSGILGGNNHSSNSGIPGGNNHNLNSGILGGTSNSHPGPGDPRRPSTLPLPHKSSRYITPPTHQAARPFEPYKAQKVFRKNRFHYSTLQDDDLCGPSQVAAVSHAIRMARRIGQSERGLRAAALILDPPQADAVVAADLPARHETDKWTLEDYQSETVDLVRTWYREDRTTIFVDEIQPFEPGLEAPSACIQTNQSATSKLEIVVNEKLVSSAGKALMQFSVRSAHYTAAVFHLGVAIFHEFLHGIRIHLVSPYERTPPKLHSSQLHLTKAGSREDGESVWNGESGWFGEELTIGGFLGRKMLDKSPDFADQIEHLGLSLAGAESPGFLLSAEHLDLLLDEANDLDLLLPLLPEQEADWLETGVRDLALRGPTTSAKPRLAERTLDITSTSCGYSGTTGLPRGSRGTGCLALKDGGAPGKRSAGGAGQVQEKEEHAEEDQPDDDQAMNEQEPSQSKSTIKAGGAKASAGKAGKQRGGKPVAGKKEEGKAEEDAEASDVELEDKEKAEVGHQSDDGEDSLLVSHTAVKAPARAKRRARTLPPRRVHVPRIWSSSLPIKMMPRMSWRSRPARGKDSAPEEDDDEDEDGQADGEEEEEPTKRRKPASPANGKKRVAKAAPDSRTPSDNSTSPKPSPVDKSTPAIRSVIFEAFITPTYLKSINFKSVASSFDNDPDSTKLSRHWRDVLFKDLATHFAGKPAKKATKAGRLEGGGQGEQHGGGEVAEAL</sequence>
<keyword evidence="3" id="KW-1185">Reference proteome</keyword>